<reference evidence="2 3" key="1">
    <citation type="journal article" date="2018" name="Mol. Biol. Evol.">
        <title>Broad Genomic Sampling Reveals a Smut Pathogenic Ancestry of the Fungal Clade Ustilaginomycotina.</title>
        <authorList>
            <person name="Kijpornyongpan T."/>
            <person name="Mondo S.J."/>
            <person name="Barry K."/>
            <person name="Sandor L."/>
            <person name="Lee J."/>
            <person name="Lipzen A."/>
            <person name="Pangilinan J."/>
            <person name="LaButti K."/>
            <person name="Hainaut M."/>
            <person name="Henrissat B."/>
            <person name="Grigoriev I.V."/>
            <person name="Spatafora J.W."/>
            <person name="Aime M.C."/>
        </authorList>
    </citation>
    <scope>NUCLEOTIDE SEQUENCE [LARGE SCALE GENOMIC DNA]</scope>
    <source>
        <strain evidence="2 3">MCA 4198</strain>
    </source>
</reference>
<dbReference type="InterPro" id="IPR001155">
    <property type="entry name" value="OxRdtase_FMN_N"/>
</dbReference>
<dbReference type="Pfam" id="PF00724">
    <property type="entry name" value="Oxidored_FMN"/>
    <property type="match status" value="1"/>
</dbReference>
<dbReference type="STRING" id="215250.A0A316YDZ4"/>
<dbReference type="InterPro" id="IPR013785">
    <property type="entry name" value="Aldolase_TIM"/>
</dbReference>
<dbReference type="EMBL" id="KZ819640">
    <property type="protein sequence ID" value="PWN87422.1"/>
    <property type="molecule type" value="Genomic_DNA"/>
</dbReference>
<evidence type="ECO:0000313" key="2">
    <source>
        <dbReference type="EMBL" id="PWN87422.1"/>
    </source>
</evidence>
<name>A0A316YDZ4_9BASI</name>
<dbReference type="PANTHER" id="PTHR22893:SF91">
    <property type="entry name" value="NADPH DEHYDROGENASE 2-RELATED"/>
    <property type="match status" value="1"/>
</dbReference>
<accession>A0A316YDZ4</accession>
<dbReference type="AlphaFoldDB" id="A0A316YDZ4"/>
<dbReference type="RefSeq" id="XP_025374620.1">
    <property type="nucleotide sequence ID" value="XM_025522729.1"/>
</dbReference>
<proteinExistence type="predicted"/>
<keyword evidence="3" id="KW-1185">Reference proteome</keyword>
<dbReference type="PANTHER" id="PTHR22893">
    <property type="entry name" value="NADH OXIDOREDUCTASE-RELATED"/>
    <property type="match status" value="1"/>
</dbReference>
<protein>
    <submittedName>
        <fullName evidence="2">FMN-linked oxidoreductase</fullName>
    </submittedName>
</protein>
<dbReference type="GO" id="GO:0010181">
    <property type="term" value="F:FMN binding"/>
    <property type="evidence" value="ECO:0007669"/>
    <property type="project" value="InterPro"/>
</dbReference>
<dbReference type="InParanoid" id="A0A316YDZ4"/>
<dbReference type="SUPFAM" id="SSF51395">
    <property type="entry name" value="FMN-linked oxidoreductases"/>
    <property type="match status" value="1"/>
</dbReference>
<dbReference type="FunCoup" id="A0A316YDZ4">
    <property type="interactions" value="227"/>
</dbReference>
<dbReference type="OrthoDB" id="276546at2759"/>
<dbReference type="GO" id="GO:0016491">
    <property type="term" value="F:oxidoreductase activity"/>
    <property type="evidence" value="ECO:0007669"/>
    <property type="project" value="InterPro"/>
</dbReference>
<feature type="domain" description="NADH:flavin oxidoreductase/NADH oxidase N-terminal" evidence="1">
    <location>
        <begin position="8"/>
        <end position="349"/>
    </location>
</feature>
<organism evidence="2 3">
    <name type="scientific">Acaromyces ingoldii</name>
    <dbReference type="NCBI Taxonomy" id="215250"/>
    <lineage>
        <taxon>Eukaryota</taxon>
        <taxon>Fungi</taxon>
        <taxon>Dikarya</taxon>
        <taxon>Basidiomycota</taxon>
        <taxon>Ustilaginomycotina</taxon>
        <taxon>Exobasidiomycetes</taxon>
        <taxon>Exobasidiales</taxon>
        <taxon>Cryptobasidiaceae</taxon>
        <taxon>Acaromyces</taxon>
    </lineage>
</organism>
<evidence type="ECO:0000259" key="1">
    <source>
        <dbReference type="Pfam" id="PF00724"/>
    </source>
</evidence>
<evidence type="ECO:0000313" key="3">
    <source>
        <dbReference type="Proteomes" id="UP000245768"/>
    </source>
</evidence>
<dbReference type="InterPro" id="IPR045247">
    <property type="entry name" value="Oye-like"/>
</dbReference>
<dbReference type="Gene3D" id="3.20.20.70">
    <property type="entry name" value="Aldolase class I"/>
    <property type="match status" value="1"/>
</dbReference>
<gene>
    <name evidence="2" type="ORF">FA10DRAFT_269373</name>
</gene>
<dbReference type="GeneID" id="37044645"/>
<dbReference type="Proteomes" id="UP000245768">
    <property type="component" value="Unassembled WGS sequence"/>
</dbReference>
<sequence>MKNADSLLFTPVQVGRFRLEHRIVLAPLTRLRNVGFSANAKPEQRLYYEQRSSNGGLVINEATLISPRASGNRKMPGIWDEELARQWAPIVKAIKSKGGIAVAQLWHLGRAAGIKWNYEGKDYEPIAPSALKPSEKAVLPRPMTLSEIDQTVEEYGNAGRLAIEVAGFDMVEIHGANGYLLDQFLQSVSNHRTDDYGGTLENRMRLPLRVAKHVASVVGADRLGYRISPFSDIQNMREKVPLDTFLPFVKELLRTVPDLAYIHYVEPRVAGIDDRKAALTPDDDIGPVRQAIKKHNADKGKHVVLIAAGGYNADNSADHANRTGDLIAYGRYFISNPDLPERLKNGWPLQHYDRPTFYVGDARGYVDYLTYENAGNATKARL</sequence>
<dbReference type="CDD" id="cd02933">
    <property type="entry name" value="OYE_like_FMN"/>
    <property type="match status" value="1"/>
</dbReference>